<dbReference type="GO" id="GO:0042910">
    <property type="term" value="F:xenobiotic transmembrane transporter activity"/>
    <property type="evidence" value="ECO:0007669"/>
    <property type="project" value="InterPro"/>
</dbReference>
<dbReference type="InterPro" id="IPR052031">
    <property type="entry name" value="Membrane_Transporter-Flippase"/>
</dbReference>
<evidence type="ECO:0000256" key="7">
    <source>
        <dbReference type="SAM" id="Phobius"/>
    </source>
</evidence>
<feature type="transmembrane region" description="Helical" evidence="7">
    <location>
        <begin position="64"/>
        <end position="83"/>
    </location>
</feature>
<dbReference type="PANTHER" id="PTHR43549">
    <property type="entry name" value="MULTIDRUG RESISTANCE PROTEIN YPNP-RELATED"/>
    <property type="match status" value="1"/>
</dbReference>
<dbReference type="OrthoDB" id="9776324at2"/>
<feature type="transmembrane region" description="Helical" evidence="7">
    <location>
        <begin position="320"/>
        <end position="346"/>
    </location>
</feature>
<protein>
    <submittedName>
        <fullName evidence="8">MATE family efflux transporter</fullName>
    </submittedName>
</protein>
<gene>
    <name evidence="8" type="ORF">D7V94_03395</name>
</gene>
<evidence type="ECO:0000256" key="3">
    <source>
        <dbReference type="ARBA" id="ARBA00022475"/>
    </source>
</evidence>
<comment type="subcellular location">
    <subcellularLocation>
        <location evidence="1">Cell membrane</location>
        <topology evidence="1">Multi-pass membrane protein</topology>
    </subcellularLocation>
</comment>
<feature type="transmembrane region" description="Helical" evidence="7">
    <location>
        <begin position="390"/>
        <end position="412"/>
    </location>
</feature>
<evidence type="ECO:0000256" key="1">
    <source>
        <dbReference type="ARBA" id="ARBA00004651"/>
    </source>
</evidence>
<proteinExistence type="predicted"/>
<keyword evidence="2" id="KW-0813">Transport</keyword>
<keyword evidence="5 7" id="KW-1133">Transmembrane helix</keyword>
<feature type="transmembrane region" description="Helical" evidence="7">
    <location>
        <begin position="12"/>
        <end position="30"/>
    </location>
</feature>
<evidence type="ECO:0000256" key="6">
    <source>
        <dbReference type="ARBA" id="ARBA00023136"/>
    </source>
</evidence>
<keyword evidence="4 7" id="KW-0812">Transmembrane</keyword>
<evidence type="ECO:0000256" key="2">
    <source>
        <dbReference type="ARBA" id="ARBA00022448"/>
    </source>
</evidence>
<organism evidence="8 9">
    <name type="scientific">Parablautia intestinalis</name>
    <dbReference type="NCBI Taxonomy" id="2320100"/>
    <lineage>
        <taxon>Bacteria</taxon>
        <taxon>Bacillati</taxon>
        <taxon>Bacillota</taxon>
        <taxon>Clostridia</taxon>
        <taxon>Lachnospirales</taxon>
        <taxon>Lachnospiraceae</taxon>
        <taxon>Parablautia</taxon>
    </lineage>
</organism>
<feature type="transmembrane region" description="Helical" evidence="7">
    <location>
        <begin position="366"/>
        <end position="383"/>
    </location>
</feature>
<keyword evidence="9" id="KW-1185">Reference proteome</keyword>
<dbReference type="PANTHER" id="PTHR43549:SF3">
    <property type="entry name" value="MULTIDRUG RESISTANCE PROTEIN YPNP-RELATED"/>
    <property type="match status" value="1"/>
</dbReference>
<dbReference type="Pfam" id="PF01554">
    <property type="entry name" value="MatE"/>
    <property type="match status" value="2"/>
</dbReference>
<dbReference type="GO" id="GO:0015297">
    <property type="term" value="F:antiporter activity"/>
    <property type="evidence" value="ECO:0007669"/>
    <property type="project" value="InterPro"/>
</dbReference>
<dbReference type="EMBL" id="RAYQ01000002">
    <property type="protein sequence ID" value="RKI93807.1"/>
    <property type="molecule type" value="Genomic_DNA"/>
</dbReference>
<dbReference type="GO" id="GO:0005886">
    <property type="term" value="C:plasma membrane"/>
    <property type="evidence" value="ECO:0007669"/>
    <property type="project" value="UniProtKB-SubCell"/>
</dbReference>
<sequence>MSKQKPKDGVNLTNGSVAKGILAFAIPIFWGQLLQQFYNMVDAWVIGNYADNASFAAVSSAGNLIFLIVGFFNGIAVGGGVVISKYFGAKDEEHVEYAIHTNFMFGILASIVSTIVGVLLVPSILRWMGTPDNVLPQSLAYFRIYFGGVSTVIMYNICMSIMQAVGDSRHPLYYLIFSSIVNMILDMILVAGFHTGVTGAAAATVLSQGISVALCVSRMCRGKDRARLDFRKLRIHPDIIREVISQGIPTGIQNSVISIGNIVIQSNINSFGEYAMSGIGAYSRIEGFVFLPIMSMSMALPTFISQNLGAKKYDRAKKGAIFGIASGVIIAELIGLVIFFCISPLLKIFVSAPEAIAFGKIHARTVSLFFCILSFSHCAAGVIRGCGKSVVPMVGMLFSWCVLRILYVTIALKIIPEFRMIACAYPITWSVTTVIFSIFLLKTDWTHSFER</sequence>
<feature type="transmembrane region" description="Helical" evidence="7">
    <location>
        <begin position="199"/>
        <end position="217"/>
    </location>
</feature>
<evidence type="ECO:0000256" key="5">
    <source>
        <dbReference type="ARBA" id="ARBA00022989"/>
    </source>
</evidence>
<reference evidence="8 9" key="1">
    <citation type="submission" date="2018-09" db="EMBL/GenBank/DDBJ databases">
        <title>Murine metabolic-syndrome-specific gut microbial biobank.</title>
        <authorList>
            <person name="Liu C."/>
        </authorList>
    </citation>
    <scope>NUCLEOTIDE SEQUENCE [LARGE SCALE GENOMIC DNA]</scope>
    <source>
        <strain evidence="8 9">0.1xD8-82</strain>
    </source>
</reference>
<dbReference type="PIRSF" id="PIRSF006603">
    <property type="entry name" value="DinF"/>
    <property type="match status" value="1"/>
</dbReference>
<keyword evidence="3" id="KW-1003">Cell membrane</keyword>
<dbReference type="Proteomes" id="UP000280696">
    <property type="component" value="Unassembled WGS sequence"/>
</dbReference>
<feature type="transmembrane region" description="Helical" evidence="7">
    <location>
        <begin position="172"/>
        <end position="193"/>
    </location>
</feature>
<feature type="transmembrane region" description="Helical" evidence="7">
    <location>
        <begin position="103"/>
        <end position="124"/>
    </location>
</feature>
<comment type="caution">
    <text evidence="8">The sequence shown here is derived from an EMBL/GenBank/DDBJ whole genome shotgun (WGS) entry which is preliminary data.</text>
</comment>
<name>A0A3A9AR26_9FIRM</name>
<dbReference type="AlphaFoldDB" id="A0A3A9AR26"/>
<dbReference type="NCBIfam" id="TIGR00797">
    <property type="entry name" value="matE"/>
    <property type="match status" value="1"/>
</dbReference>
<feature type="transmembrane region" description="Helical" evidence="7">
    <location>
        <begin position="144"/>
        <end position="165"/>
    </location>
</feature>
<evidence type="ECO:0000313" key="9">
    <source>
        <dbReference type="Proteomes" id="UP000280696"/>
    </source>
</evidence>
<dbReference type="CDD" id="cd13138">
    <property type="entry name" value="MATE_yoeA_like"/>
    <property type="match status" value="1"/>
</dbReference>
<dbReference type="InterPro" id="IPR048279">
    <property type="entry name" value="MdtK-like"/>
</dbReference>
<feature type="transmembrane region" description="Helical" evidence="7">
    <location>
        <begin position="418"/>
        <end position="441"/>
    </location>
</feature>
<accession>A0A3A9AR26</accession>
<dbReference type="InterPro" id="IPR002528">
    <property type="entry name" value="MATE_fam"/>
</dbReference>
<evidence type="ECO:0000313" key="8">
    <source>
        <dbReference type="EMBL" id="RKI93807.1"/>
    </source>
</evidence>
<keyword evidence="6 7" id="KW-0472">Membrane</keyword>
<evidence type="ECO:0000256" key="4">
    <source>
        <dbReference type="ARBA" id="ARBA00022692"/>
    </source>
</evidence>